<feature type="chain" id="PRO_5006395419" description="PepSY domain-containing protein" evidence="2">
    <location>
        <begin position="29"/>
        <end position="133"/>
    </location>
</feature>
<evidence type="ECO:0008006" key="5">
    <source>
        <dbReference type="Google" id="ProtNLM"/>
    </source>
</evidence>
<dbReference type="Proteomes" id="UP000051386">
    <property type="component" value="Unassembled WGS sequence"/>
</dbReference>
<feature type="region of interest" description="Disordered" evidence="1">
    <location>
        <begin position="29"/>
        <end position="73"/>
    </location>
</feature>
<dbReference type="RefSeq" id="WP_057507599.1">
    <property type="nucleotide sequence ID" value="NZ_JANUEG010000015.1"/>
</dbReference>
<name>A0A0R0DBV9_9GAMM</name>
<dbReference type="PATRIC" id="fig|517011.3.peg.426"/>
<organism evidence="3 4">
    <name type="scientific">Stenotrophomonas chelatiphaga</name>
    <dbReference type="NCBI Taxonomy" id="517011"/>
    <lineage>
        <taxon>Bacteria</taxon>
        <taxon>Pseudomonadati</taxon>
        <taxon>Pseudomonadota</taxon>
        <taxon>Gammaproteobacteria</taxon>
        <taxon>Lysobacterales</taxon>
        <taxon>Lysobacteraceae</taxon>
        <taxon>Stenotrophomonas</taxon>
    </lineage>
</organism>
<gene>
    <name evidence="3" type="ORF">ABB28_04905</name>
</gene>
<dbReference type="EMBL" id="LDJK01000013">
    <property type="protein sequence ID" value="KRG75687.1"/>
    <property type="molecule type" value="Genomic_DNA"/>
</dbReference>
<keyword evidence="4" id="KW-1185">Reference proteome</keyword>
<reference evidence="3 4" key="1">
    <citation type="submission" date="2015-05" db="EMBL/GenBank/DDBJ databases">
        <title>Genome sequencing and analysis of members of genus Stenotrophomonas.</title>
        <authorList>
            <person name="Patil P.P."/>
            <person name="Midha S."/>
            <person name="Patil P.B."/>
        </authorList>
    </citation>
    <scope>NUCLEOTIDE SEQUENCE [LARGE SCALE GENOMIC DNA]</scope>
    <source>
        <strain evidence="3 4">DSM 21508</strain>
    </source>
</reference>
<feature type="region of interest" description="Disordered" evidence="1">
    <location>
        <begin position="102"/>
        <end position="133"/>
    </location>
</feature>
<evidence type="ECO:0000256" key="2">
    <source>
        <dbReference type="SAM" id="SignalP"/>
    </source>
</evidence>
<proteinExistence type="predicted"/>
<feature type="signal peptide" evidence="2">
    <location>
        <begin position="1"/>
        <end position="28"/>
    </location>
</feature>
<sequence length="133" mass="14913">MSSRSSSCQLALATVVALAVFVPLHASAQAPMQGPMQQNMAQRQPMRERPEVVMRGSQRGDERSLSDAVRRVQRSTGGHILGAERVPFDGRDINRVKYMDERGRVRYMDDPVQQHSQPRPPRSDMSSLRGDNP</sequence>
<protein>
    <recommendedName>
        <fullName evidence="5">PepSY domain-containing protein</fullName>
    </recommendedName>
</protein>
<evidence type="ECO:0000313" key="3">
    <source>
        <dbReference type="EMBL" id="KRG75687.1"/>
    </source>
</evidence>
<feature type="compositionally biased region" description="Basic and acidic residues" evidence="1">
    <location>
        <begin position="45"/>
        <end position="70"/>
    </location>
</feature>
<comment type="caution">
    <text evidence="3">The sequence shown here is derived from an EMBL/GenBank/DDBJ whole genome shotgun (WGS) entry which is preliminary data.</text>
</comment>
<evidence type="ECO:0000313" key="4">
    <source>
        <dbReference type="Proteomes" id="UP000051386"/>
    </source>
</evidence>
<evidence type="ECO:0000256" key="1">
    <source>
        <dbReference type="SAM" id="MobiDB-lite"/>
    </source>
</evidence>
<keyword evidence="2" id="KW-0732">Signal</keyword>
<dbReference type="AlphaFoldDB" id="A0A0R0DBV9"/>
<accession>A0A0R0DBV9</accession>